<evidence type="ECO:0000256" key="4">
    <source>
        <dbReference type="ARBA" id="ARBA00022795"/>
    </source>
</evidence>
<protein>
    <recommendedName>
        <fullName evidence="6">Flagellar secretion chaperone FliS</fullName>
    </recommendedName>
</protein>
<keyword evidence="5" id="KW-0143">Chaperone</keyword>
<keyword evidence="4 6" id="KW-1005">Bacterial flagellum biogenesis</keyword>
<organism evidence="7 8">
    <name type="scientific">Flavimobilis soli</name>
    <dbReference type="NCBI Taxonomy" id="442709"/>
    <lineage>
        <taxon>Bacteria</taxon>
        <taxon>Bacillati</taxon>
        <taxon>Actinomycetota</taxon>
        <taxon>Actinomycetes</taxon>
        <taxon>Micrococcales</taxon>
        <taxon>Jonesiaceae</taxon>
        <taxon>Flavimobilis</taxon>
    </lineage>
</organism>
<dbReference type="InterPro" id="IPR036584">
    <property type="entry name" value="FliS_sf"/>
</dbReference>
<name>A0A2A9EGR0_9MICO</name>
<evidence type="ECO:0000256" key="6">
    <source>
        <dbReference type="PIRNR" id="PIRNR039090"/>
    </source>
</evidence>
<evidence type="ECO:0000256" key="1">
    <source>
        <dbReference type="ARBA" id="ARBA00004514"/>
    </source>
</evidence>
<comment type="caution">
    <text evidence="7">The sequence shown here is derived from an EMBL/GenBank/DDBJ whole genome shotgun (WGS) entry which is preliminary data.</text>
</comment>
<comment type="similarity">
    <text evidence="2 6">Belongs to the FliS family.</text>
</comment>
<evidence type="ECO:0000256" key="2">
    <source>
        <dbReference type="ARBA" id="ARBA00008787"/>
    </source>
</evidence>
<evidence type="ECO:0000256" key="5">
    <source>
        <dbReference type="ARBA" id="ARBA00023186"/>
    </source>
</evidence>
<keyword evidence="7" id="KW-0969">Cilium</keyword>
<dbReference type="InterPro" id="IPR003713">
    <property type="entry name" value="FliS"/>
</dbReference>
<dbReference type="Gene3D" id="1.20.120.340">
    <property type="entry name" value="Flagellar protein FliS"/>
    <property type="match status" value="1"/>
</dbReference>
<proteinExistence type="inferred from homology"/>
<accession>A0A2A9EGR0</accession>
<evidence type="ECO:0000313" key="7">
    <source>
        <dbReference type="EMBL" id="PFG37410.1"/>
    </source>
</evidence>
<dbReference type="PANTHER" id="PTHR34773:SF1">
    <property type="entry name" value="FLAGELLAR SECRETION CHAPERONE FLIS"/>
    <property type="match status" value="1"/>
</dbReference>
<dbReference type="Pfam" id="PF02561">
    <property type="entry name" value="FliS"/>
    <property type="match status" value="1"/>
</dbReference>
<sequence>MTTDLRSEYLAQSVLNATPSTLVTMLYDRLLLDISRARKAIAAGDKAGCNAAALHAQDIVTELMTTLDVSAWAGAQNLLTLYSYLSTELVKANVNQDDERFDACRALIEPLREAWHTAARELSAEQAAPIPPAVVGPRGELGVG</sequence>
<keyword evidence="7" id="KW-0966">Cell projection</keyword>
<dbReference type="NCBIfam" id="TIGR00208">
    <property type="entry name" value="fliS"/>
    <property type="match status" value="1"/>
</dbReference>
<dbReference type="SUPFAM" id="SSF101116">
    <property type="entry name" value="Flagellar export chaperone FliS"/>
    <property type="match status" value="1"/>
</dbReference>
<dbReference type="RefSeq" id="WP_219810391.1">
    <property type="nucleotide sequence ID" value="NZ_PDJH01000001.1"/>
</dbReference>
<dbReference type="GO" id="GO:0044780">
    <property type="term" value="P:bacterial-type flagellum assembly"/>
    <property type="evidence" value="ECO:0007669"/>
    <property type="project" value="InterPro"/>
</dbReference>
<gene>
    <name evidence="7" type="ORF">ATL41_2172</name>
</gene>
<comment type="subcellular location">
    <subcellularLocation>
        <location evidence="1 6">Cytoplasm</location>
        <location evidence="1 6">Cytosol</location>
    </subcellularLocation>
</comment>
<keyword evidence="8" id="KW-1185">Reference proteome</keyword>
<reference evidence="7 8" key="1">
    <citation type="submission" date="2017-10" db="EMBL/GenBank/DDBJ databases">
        <title>Sequencing the genomes of 1000 actinobacteria strains.</title>
        <authorList>
            <person name="Klenk H.-P."/>
        </authorList>
    </citation>
    <scope>NUCLEOTIDE SEQUENCE [LARGE SCALE GENOMIC DNA]</scope>
    <source>
        <strain evidence="7 8">DSM 21574</strain>
    </source>
</reference>
<dbReference type="AlphaFoldDB" id="A0A2A9EGR0"/>
<dbReference type="EMBL" id="PDJH01000001">
    <property type="protein sequence ID" value="PFG37410.1"/>
    <property type="molecule type" value="Genomic_DNA"/>
</dbReference>
<evidence type="ECO:0000256" key="3">
    <source>
        <dbReference type="ARBA" id="ARBA00022490"/>
    </source>
</evidence>
<dbReference type="CDD" id="cd16098">
    <property type="entry name" value="FliS"/>
    <property type="match status" value="1"/>
</dbReference>
<dbReference type="Proteomes" id="UP000221394">
    <property type="component" value="Unassembled WGS sequence"/>
</dbReference>
<dbReference type="GO" id="GO:0005829">
    <property type="term" value="C:cytosol"/>
    <property type="evidence" value="ECO:0007669"/>
    <property type="project" value="UniProtKB-SubCell"/>
</dbReference>
<dbReference type="PANTHER" id="PTHR34773">
    <property type="entry name" value="FLAGELLAR SECRETION CHAPERONE FLIS"/>
    <property type="match status" value="1"/>
</dbReference>
<dbReference type="GO" id="GO:0071973">
    <property type="term" value="P:bacterial-type flagellum-dependent cell motility"/>
    <property type="evidence" value="ECO:0007669"/>
    <property type="project" value="TreeGrafter"/>
</dbReference>
<dbReference type="PIRSF" id="PIRSF039090">
    <property type="entry name" value="Flis"/>
    <property type="match status" value="1"/>
</dbReference>
<keyword evidence="3 6" id="KW-0963">Cytoplasm</keyword>
<evidence type="ECO:0000313" key="8">
    <source>
        <dbReference type="Proteomes" id="UP000221394"/>
    </source>
</evidence>
<keyword evidence="7" id="KW-0282">Flagellum</keyword>